<evidence type="ECO:0000313" key="8">
    <source>
        <dbReference type="Proteomes" id="UP000467840"/>
    </source>
</evidence>
<feature type="domain" description="RING-type" evidence="5">
    <location>
        <begin position="809"/>
        <end position="851"/>
    </location>
</feature>
<dbReference type="GO" id="GO:0005829">
    <property type="term" value="C:cytosol"/>
    <property type="evidence" value="ECO:0007669"/>
    <property type="project" value="TreeGrafter"/>
</dbReference>
<dbReference type="FunFam" id="3.40.50.300:FF:000570">
    <property type="entry name" value="6-phosphofructo-2-kinase/fructose-2, 6-bisphosphatase-like isoform X1"/>
    <property type="match status" value="1"/>
</dbReference>
<name>A0A6A6L8E3_HEVBR</name>
<dbReference type="GO" id="GO:0006003">
    <property type="term" value="P:fructose 2,6-bisphosphate metabolic process"/>
    <property type="evidence" value="ECO:0007669"/>
    <property type="project" value="InterPro"/>
</dbReference>
<dbReference type="SUPFAM" id="SSF57850">
    <property type="entry name" value="RING/U-box"/>
    <property type="match status" value="1"/>
</dbReference>
<evidence type="ECO:0000256" key="1">
    <source>
        <dbReference type="ARBA" id="ARBA00022741"/>
    </source>
</evidence>
<feature type="transmembrane region" description="Helical" evidence="4">
    <location>
        <begin position="716"/>
        <end position="742"/>
    </location>
</feature>
<dbReference type="Pfam" id="PF01591">
    <property type="entry name" value="6PF2K"/>
    <property type="match status" value="1"/>
</dbReference>
<dbReference type="SUPFAM" id="SSF49452">
    <property type="entry name" value="Starch-binding domain-like"/>
    <property type="match status" value="1"/>
</dbReference>
<dbReference type="SUPFAM" id="SSF52540">
    <property type="entry name" value="P-loop containing nucleoside triphosphate hydrolases"/>
    <property type="match status" value="1"/>
</dbReference>
<dbReference type="SUPFAM" id="SSF53254">
    <property type="entry name" value="Phosphoglycerate mutase-like"/>
    <property type="match status" value="1"/>
</dbReference>
<dbReference type="GO" id="GO:0006000">
    <property type="term" value="P:fructose metabolic process"/>
    <property type="evidence" value="ECO:0007669"/>
    <property type="project" value="InterPro"/>
</dbReference>
<dbReference type="InterPro" id="IPR013078">
    <property type="entry name" value="His_Pase_superF_clade-1"/>
</dbReference>
<reference evidence="7 8" key="1">
    <citation type="journal article" date="2020" name="Mol. Plant">
        <title>The Chromosome-Based Rubber Tree Genome Provides New Insights into Spurge Genome Evolution and Rubber Biosynthesis.</title>
        <authorList>
            <person name="Liu J."/>
            <person name="Shi C."/>
            <person name="Shi C.C."/>
            <person name="Li W."/>
            <person name="Zhang Q.J."/>
            <person name="Zhang Y."/>
            <person name="Li K."/>
            <person name="Lu H.F."/>
            <person name="Shi C."/>
            <person name="Zhu S.T."/>
            <person name="Xiao Z.Y."/>
            <person name="Nan H."/>
            <person name="Yue Y."/>
            <person name="Zhu X.G."/>
            <person name="Wu Y."/>
            <person name="Hong X.N."/>
            <person name="Fan G.Y."/>
            <person name="Tong Y."/>
            <person name="Zhang D."/>
            <person name="Mao C.L."/>
            <person name="Liu Y.L."/>
            <person name="Hao S.J."/>
            <person name="Liu W.Q."/>
            <person name="Lv M.Q."/>
            <person name="Zhang H.B."/>
            <person name="Liu Y."/>
            <person name="Hu-Tang G.R."/>
            <person name="Wang J.P."/>
            <person name="Wang J.H."/>
            <person name="Sun Y.H."/>
            <person name="Ni S.B."/>
            <person name="Chen W.B."/>
            <person name="Zhang X.C."/>
            <person name="Jiao Y.N."/>
            <person name="Eichler E.E."/>
            <person name="Li G.H."/>
            <person name="Liu X."/>
            <person name="Gao L.Z."/>
        </authorList>
    </citation>
    <scope>NUCLEOTIDE SEQUENCE [LARGE SCALE GENOMIC DNA]</scope>
    <source>
        <strain evidence="8">cv. GT1</strain>
        <tissue evidence="7">Leaf</tissue>
    </source>
</reference>
<dbReference type="FunFam" id="2.60.40.10:FF:000740">
    <property type="entry name" value="6-phosphofructo-2-kinase/fructose-2,6-bisphosphatase"/>
    <property type="match status" value="1"/>
</dbReference>
<dbReference type="GO" id="GO:0004331">
    <property type="term" value="F:fructose-2,6-bisphosphate 2-phosphatase activity"/>
    <property type="evidence" value="ECO:0007669"/>
    <property type="project" value="TreeGrafter"/>
</dbReference>
<accession>A0A6A6L8E3</accession>
<dbReference type="InterPro" id="IPR001345">
    <property type="entry name" value="PG/BPGM_mutase_AS"/>
</dbReference>
<dbReference type="Gene3D" id="3.40.50.1240">
    <property type="entry name" value="Phosphoglycerate mutase-like"/>
    <property type="match status" value="1"/>
</dbReference>
<keyword evidence="2" id="KW-0067">ATP-binding</keyword>
<keyword evidence="4" id="KW-0812">Transmembrane</keyword>
<dbReference type="PRINTS" id="PR00991">
    <property type="entry name" value="6PFRUCTKNASE"/>
</dbReference>
<dbReference type="InterPro" id="IPR002044">
    <property type="entry name" value="CBM20"/>
</dbReference>
<dbReference type="PROSITE" id="PS00175">
    <property type="entry name" value="PG_MUTASE"/>
    <property type="match status" value="1"/>
</dbReference>
<sequence>MRMVALMGKGEKRVWTKLEVSSMCLKMENYKRKGDLIPHVYGSVPLVGSWDSSKALSMERESASMWELSFVVPPNHETLDFKFLLKPKYSNSPCVVEDGPNRLLSRGTLQGESRLAVFRNGDEVHEYRVFIKADRVSPFDLAASWRAYQENLQPSTVRGIPDVSINSVPIAGAENGSSASLELDLEHYVIPAPSTSANSGLVYAANNAENPRFSSGDGSGNASNSYKDGSFSVDRPATIKEMEVSIPDPSRVYSGSGLVESKSVGTFSPLQKQDGHRGLFVDRGVGSPRLVKSSSSSTFAFDLKLDTETKNSMPAAAGAVAAAAVADQMLGPKEDRHLAIVLVGLPARGKTFTAAKLTRYLRWLGHDTKHFNVGKYRRLKHGANQSADFFRGDNPEGMEARNEVAALAMDDMTTWMQEGGQVGIFDATNSTRSRRNMLMKMAEGKCKIIFLETICNDERIIERNIRLKIQQSPDYAEQPDYEAGYQDFKDRLANYEKVYEPVEEGSYIKMIDMVSGHGGQIQVNNISGYLPGRIVFFLVNTHLTPRPILLTRHGESRDNVRGRIGGDTVLSDAGEIYAKKLANFVEKRLKSEKAASIWTSTLQRTILTASPIVGFPKIQWRALDEINAGVCDGMTYEEIKKNMPEEYESRKKDKLRYRYPRGESYLDVIQRLEPVIIELERQRAPVVVISHQAVLRALYAYFADRPLKEIPHIEHIMLAAVISLLVVILFVLLLHIYAKWFLEQARHRRRSSSVSVSHVLRPSRFHHFHAFTLDAFPSSPSTEGLAPSIISSIPLFVYKAEEHEQDLECIICLSLFEENEIGRSLKKCGHDFHVECIDMWLLSHSNCPICRAPAVVGDTACDAKSMESAEAGLNNNNGESRVEIVIDVSNSENENGNENNNVVVNYDTPSSSSSSSLGCSLKRMLSRNRSERKVFQSCNNDSEIIV</sequence>
<dbReference type="Gene3D" id="3.30.40.10">
    <property type="entry name" value="Zinc/RING finger domain, C3HC4 (zinc finger)"/>
    <property type="match status" value="1"/>
</dbReference>
<dbReference type="SMART" id="SM00855">
    <property type="entry name" value="PGAM"/>
    <property type="match status" value="1"/>
</dbReference>
<keyword evidence="3" id="KW-0862">Zinc</keyword>
<dbReference type="SMART" id="SM01065">
    <property type="entry name" value="CBM_2"/>
    <property type="match status" value="1"/>
</dbReference>
<dbReference type="PANTHER" id="PTHR10606">
    <property type="entry name" value="6-PHOSPHOFRUCTO-2-KINASE/FRUCTOSE-2,6-BISPHOSPHATASE"/>
    <property type="match status" value="1"/>
</dbReference>
<evidence type="ECO:0000259" key="6">
    <source>
        <dbReference type="PROSITE" id="PS51166"/>
    </source>
</evidence>
<keyword evidence="4" id="KW-0472">Membrane</keyword>
<dbReference type="GO" id="GO:2001070">
    <property type="term" value="F:starch binding"/>
    <property type="evidence" value="ECO:0007669"/>
    <property type="project" value="InterPro"/>
</dbReference>
<gene>
    <name evidence="7" type="ORF">GH714_010298</name>
</gene>
<keyword evidence="8" id="KW-1185">Reference proteome</keyword>
<keyword evidence="3" id="KW-0479">Metal-binding</keyword>
<proteinExistence type="predicted"/>
<dbReference type="GO" id="GO:0008270">
    <property type="term" value="F:zinc ion binding"/>
    <property type="evidence" value="ECO:0007669"/>
    <property type="project" value="UniProtKB-KW"/>
</dbReference>
<dbReference type="GO" id="GO:0003873">
    <property type="term" value="F:6-phosphofructo-2-kinase activity"/>
    <property type="evidence" value="ECO:0007669"/>
    <property type="project" value="InterPro"/>
</dbReference>
<dbReference type="InterPro" id="IPR013079">
    <property type="entry name" value="6Phosfructo_kin"/>
</dbReference>
<dbReference type="AlphaFoldDB" id="A0A6A6L8E3"/>
<dbReference type="FunFam" id="3.40.50.1240:FF:000006">
    <property type="entry name" value="6-phosphofructo-2-kinase/fructose-2, 6-bisphosphatase"/>
    <property type="match status" value="1"/>
</dbReference>
<feature type="domain" description="CBM20" evidence="6">
    <location>
        <begin position="15"/>
        <end position="120"/>
    </location>
</feature>
<dbReference type="PROSITE" id="PS51166">
    <property type="entry name" value="CBM20"/>
    <property type="match status" value="1"/>
</dbReference>
<evidence type="ECO:0000256" key="2">
    <source>
        <dbReference type="ARBA" id="ARBA00022840"/>
    </source>
</evidence>
<evidence type="ECO:0000256" key="4">
    <source>
        <dbReference type="SAM" id="Phobius"/>
    </source>
</evidence>
<dbReference type="SMART" id="SM00184">
    <property type="entry name" value="RING"/>
    <property type="match status" value="1"/>
</dbReference>
<dbReference type="Gene3D" id="3.40.50.300">
    <property type="entry name" value="P-loop containing nucleotide triphosphate hydrolases"/>
    <property type="match status" value="1"/>
</dbReference>
<dbReference type="Proteomes" id="UP000467840">
    <property type="component" value="Chromosome 18"/>
</dbReference>
<dbReference type="InterPro" id="IPR013083">
    <property type="entry name" value="Znf_RING/FYVE/PHD"/>
</dbReference>
<keyword evidence="1" id="KW-0547">Nucleotide-binding</keyword>
<keyword evidence="4" id="KW-1133">Transmembrane helix</keyword>
<dbReference type="InterPro" id="IPR013784">
    <property type="entry name" value="Carb-bd-like_fold"/>
</dbReference>
<dbReference type="Pfam" id="PF00300">
    <property type="entry name" value="His_Phos_1"/>
    <property type="match status" value="1"/>
</dbReference>
<dbReference type="InterPro" id="IPR027417">
    <property type="entry name" value="P-loop_NTPase"/>
</dbReference>
<dbReference type="InterPro" id="IPR003094">
    <property type="entry name" value="6Pfruct_kin"/>
</dbReference>
<dbReference type="InterPro" id="IPR001841">
    <property type="entry name" value="Znf_RING"/>
</dbReference>
<dbReference type="Pfam" id="PF13639">
    <property type="entry name" value="zf-RING_2"/>
    <property type="match status" value="1"/>
</dbReference>
<protein>
    <recommendedName>
        <fullName evidence="9">RING-type domain-containing protein</fullName>
    </recommendedName>
</protein>
<keyword evidence="3" id="KW-0863">Zinc-finger</keyword>
<dbReference type="EMBL" id="JAAGAX010000012">
    <property type="protein sequence ID" value="KAF2296867.1"/>
    <property type="molecule type" value="Genomic_DNA"/>
</dbReference>
<evidence type="ECO:0000256" key="3">
    <source>
        <dbReference type="PROSITE-ProRule" id="PRU00175"/>
    </source>
</evidence>
<dbReference type="InterPro" id="IPR013783">
    <property type="entry name" value="Ig-like_fold"/>
</dbReference>
<dbReference type="InterPro" id="IPR029033">
    <property type="entry name" value="His_PPase_superfam"/>
</dbReference>
<evidence type="ECO:0000313" key="7">
    <source>
        <dbReference type="EMBL" id="KAF2296867.1"/>
    </source>
</evidence>
<dbReference type="Gene3D" id="2.60.40.10">
    <property type="entry name" value="Immunoglobulins"/>
    <property type="match status" value="1"/>
</dbReference>
<evidence type="ECO:0008006" key="9">
    <source>
        <dbReference type="Google" id="ProtNLM"/>
    </source>
</evidence>
<evidence type="ECO:0000259" key="5">
    <source>
        <dbReference type="PROSITE" id="PS50089"/>
    </source>
</evidence>
<dbReference type="CDD" id="cd07067">
    <property type="entry name" value="HP_PGM_like"/>
    <property type="match status" value="1"/>
</dbReference>
<dbReference type="PROSITE" id="PS50089">
    <property type="entry name" value="ZF_RING_2"/>
    <property type="match status" value="1"/>
</dbReference>
<organism evidence="7 8">
    <name type="scientific">Hevea brasiliensis</name>
    <name type="common">Para rubber tree</name>
    <name type="synonym">Siphonia brasiliensis</name>
    <dbReference type="NCBI Taxonomy" id="3981"/>
    <lineage>
        <taxon>Eukaryota</taxon>
        <taxon>Viridiplantae</taxon>
        <taxon>Streptophyta</taxon>
        <taxon>Embryophyta</taxon>
        <taxon>Tracheophyta</taxon>
        <taxon>Spermatophyta</taxon>
        <taxon>Magnoliopsida</taxon>
        <taxon>eudicotyledons</taxon>
        <taxon>Gunneridae</taxon>
        <taxon>Pentapetalae</taxon>
        <taxon>rosids</taxon>
        <taxon>fabids</taxon>
        <taxon>Malpighiales</taxon>
        <taxon>Euphorbiaceae</taxon>
        <taxon>Crotonoideae</taxon>
        <taxon>Micrandreae</taxon>
        <taxon>Hevea</taxon>
    </lineage>
</organism>
<comment type="caution">
    <text evidence="7">The sequence shown here is derived from an EMBL/GenBank/DDBJ whole genome shotgun (WGS) entry which is preliminary data.</text>
</comment>
<dbReference type="PANTHER" id="PTHR10606:SF44">
    <property type="entry name" value="6-PHOSPHOFRUCTO 2-KINASE_FRUCTOSE 2,6-BISPHOSPHATASE LONG FORM"/>
    <property type="match status" value="1"/>
</dbReference>
<dbReference type="CDD" id="cd16461">
    <property type="entry name" value="RING-H2_EL5-like"/>
    <property type="match status" value="1"/>
</dbReference>
<dbReference type="GO" id="GO:0005524">
    <property type="term" value="F:ATP binding"/>
    <property type="evidence" value="ECO:0007669"/>
    <property type="project" value="UniProtKB-KW"/>
</dbReference>